<evidence type="ECO:0000256" key="2">
    <source>
        <dbReference type="ARBA" id="ARBA00022723"/>
    </source>
</evidence>
<proteinExistence type="inferred from homology"/>
<evidence type="ECO:0000256" key="1">
    <source>
        <dbReference type="ARBA" id="ARBA00009711"/>
    </source>
</evidence>
<gene>
    <name evidence="19" type="ORF">LR48_Vigan02g187100</name>
</gene>
<dbReference type="GO" id="GO:0000785">
    <property type="term" value="C:chromatin"/>
    <property type="evidence" value="ECO:0007669"/>
    <property type="project" value="TreeGrafter"/>
</dbReference>
<evidence type="ECO:0000256" key="7">
    <source>
        <dbReference type="ARBA" id="ARBA00022964"/>
    </source>
</evidence>
<dbReference type="OMA" id="DWTSRMG"/>
<name>A0A0L9TYY7_PHAAN</name>
<dbReference type="EMBL" id="CM003372">
    <property type="protein sequence ID" value="KOM35721.1"/>
    <property type="molecule type" value="Genomic_DNA"/>
</dbReference>
<dbReference type="InterPro" id="IPR003347">
    <property type="entry name" value="JmjC_dom"/>
</dbReference>
<dbReference type="GO" id="GO:0005634">
    <property type="term" value="C:nucleus"/>
    <property type="evidence" value="ECO:0007669"/>
    <property type="project" value="TreeGrafter"/>
</dbReference>
<dbReference type="Proteomes" id="UP000053144">
    <property type="component" value="Chromosome 2"/>
</dbReference>
<keyword evidence="3" id="KW-0677">Repeat</keyword>
<sequence>MFWKATLEKPIYVEYANDVPGSAFEESKGQFHYSHRRLRKRTYYKSRLDSSDCKQTVMGCGRDTQIDDTKGASVQSDADKCLRMTKSVDTVSTFSSNDDSQPFKEKSSDTGNDMQGTAGWKLSNSPWNLQVIARSSGSLTRFMPDDIPGVTSPMVYIGMLFSWFAWHVEDHELHSMNFLHTGSSKTWYAVPGDYAFAFEEVIRTEGYGGNIDHLAALKLLGEKTTLLSPEVIVASGIPCCRLTQNPGEFVVTFPRAYHVGFSHGFNCGEAANFGTPQWLSVAKEAAVRRAAMNYLPMLSHQQLLYLLTMSFISSVPRTLLPGVRSSRLRDRQKEEREFLVKQAFIEDMVQENKLLSILLGKEAAKRAVLWKAELLPDSSKGFQLPDLTSTTGTSVANMPNISSAKKSGHYLLDDEMSLYMDSLTNIDIGGDDLPYHFETDSGALACVGCGILGFPFMAVIQPTEKLTMELPDNHLIQVSSSDSTAGLHSSISRNTFVLYYQKIKAHASEVAVEIHSAFDYNEVPLDTASPENLTLIDLAVDGEELDECEDWTSTLGINLRNWVHTRNNAPSKQVPWTLGTLFHDKCPASNILALNWQSRRFRSKRSSHLAQTKSSHSIERKKDDRLGGRINDSTADKKLIQYSRRKFKSKHTCFPVANMVCELQEKSQKVSATLSANHDSCVSKTLQAEDLRTECALPCASACTEMSSMHPEIQIAEMPISTKMIAAKSQPSNSIPDHVLMIEKLGAEIESQTMQESYVDRNNDLTLSHSKMHHNTNVSEICGKESQDCQYKKCSSTLSNAPDGNIEMIKKTEIAEAVIIDSHCNRLTLDDQGHQEYQSNYKSNNEEAAVSTASMVNQSTLASVDGNVESPNNNHISERISSPIFLEKANEEGIDSISEMDKEPRINESPISKHTPNEVCEVRRELYASVDLQSNGILDDEQQVTQGGKNSKREITHVSTEQCCPSSGQCQIESVKKINEDPVCSYAAKENINEIKADLSQYKRGLESCELATEVPRLNSENKKKRKVERTGNRSNSDNFIRSPCEGLRPRAGKFAAGKSGVEINQVDKENQVAKRARRSSEVLVLRKNKKDGVKKSHKCDLDGCRMSFKTKAELLLHKRNLCPHEGCGKKFSSHKYALLHQRVHDDERPLKCPWKGCSMSFKWAWARTEHIRVHTGEKPYHCKVEGCGLSFRFVSDFSRHRRKTGHHVKPPA</sequence>
<dbReference type="GO" id="GO:0008270">
    <property type="term" value="F:zinc ion binding"/>
    <property type="evidence" value="ECO:0007669"/>
    <property type="project" value="UniProtKB-KW"/>
</dbReference>
<dbReference type="Gene3D" id="3.30.160.60">
    <property type="entry name" value="Classic Zinc Finger"/>
    <property type="match status" value="1"/>
</dbReference>
<keyword evidence="2" id="KW-0479">Metal-binding</keyword>
<keyword evidence="6" id="KW-0156">Chromatin regulator</keyword>
<evidence type="ECO:0000256" key="11">
    <source>
        <dbReference type="ARBA" id="ARBA00023163"/>
    </source>
</evidence>
<keyword evidence="7" id="KW-0223">Dioxygenase</keyword>
<dbReference type="STRING" id="3914.A0A0L9TYY7"/>
<keyword evidence="12" id="KW-0539">Nucleus</keyword>
<evidence type="ECO:0000256" key="13">
    <source>
        <dbReference type="ARBA" id="ARBA00050682"/>
    </source>
</evidence>
<evidence type="ECO:0000259" key="18">
    <source>
        <dbReference type="PROSITE" id="PS51184"/>
    </source>
</evidence>
<dbReference type="GO" id="GO:0048580">
    <property type="term" value="P:regulation of post-embryonic development"/>
    <property type="evidence" value="ECO:0007669"/>
    <property type="project" value="UniProtKB-ARBA"/>
</dbReference>
<evidence type="ECO:0000256" key="5">
    <source>
        <dbReference type="ARBA" id="ARBA00022833"/>
    </source>
</evidence>
<evidence type="ECO:0000259" key="17">
    <source>
        <dbReference type="PROSITE" id="PS50157"/>
    </source>
</evidence>
<evidence type="ECO:0000256" key="4">
    <source>
        <dbReference type="ARBA" id="ARBA00022771"/>
    </source>
</evidence>
<dbReference type="Pfam" id="PF02373">
    <property type="entry name" value="JmjC"/>
    <property type="match status" value="1"/>
</dbReference>
<dbReference type="PROSITE" id="PS50157">
    <property type="entry name" value="ZINC_FINGER_C2H2_2"/>
    <property type="match status" value="3"/>
</dbReference>
<dbReference type="Gene3D" id="2.60.120.650">
    <property type="entry name" value="Cupin"/>
    <property type="match status" value="1"/>
</dbReference>
<dbReference type="SMART" id="SM00558">
    <property type="entry name" value="JmjC"/>
    <property type="match status" value="1"/>
</dbReference>
<dbReference type="PANTHER" id="PTHR10694">
    <property type="entry name" value="LYSINE-SPECIFIC DEMETHYLASE"/>
    <property type="match status" value="1"/>
</dbReference>
<keyword evidence="8" id="KW-0560">Oxidoreductase</keyword>
<comment type="catalytic activity">
    <reaction evidence="14">
        <text>N(6),N(6),N(6)-trimethyl-L-lysyl(27)-[histone H3] + 2-oxoglutarate + O2 = N(6),N(6)-dimethyl-L-lysyl(27)-[histone H3] + formaldehyde + succinate + CO2</text>
        <dbReference type="Rhea" id="RHEA:60228"/>
        <dbReference type="Rhea" id="RHEA-COMP:15535"/>
        <dbReference type="Rhea" id="RHEA-COMP:15539"/>
        <dbReference type="ChEBI" id="CHEBI:15379"/>
        <dbReference type="ChEBI" id="CHEBI:16526"/>
        <dbReference type="ChEBI" id="CHEBI:16810"/>
        <dbReference type="ChEBI" id="CHEBI:16842"/>
        <dbReference type="ChEBI" id="CHEBI:30031"/>
        <dbReference type="ChEBI" id="CHEBI:61961"/>
        <dbReference type="ChEBI" id="CHEBI:61976"/>
    </reaction>
    <physiologicalReaction direction="left-to-right" evidence="14">
        <dbReference type="Rhea" id="RHEA:60229"/>
    </physiologicalReaction>
</comment>
<evidence type="ECO:0000256" key="15">
    <source>
        <dbReference type="PROSITE-ProRule" id="PRU00042"/>
    </source>
</evidence>
<evidence type="ECO:0008006" key="21">
    <source>
        <dbReference type="Google" id="ProtNLM"/>
    </source>
</evidence>
<dbReference type="PROSITE" id="PS51184">
    <property type="entry name" value="JMJC"/>
    <property type="match status" value="1"/>
</dbReference>
<evidence type="ECO:0000313" key="20">
    <source>
        <dbReference type="Proteomes" id="UP000053144"/>
    </source>
</evidence>
<dbReference type="InterPro" id="IPR036236">
    <property type="entry name" value="Znf_C2H2_sf"/>
</dbReference>
<feature type="region of interest" description="Disordered" evidence="16">
    <location>
        <begin position="92"/>
        <end position="115"/>
    </location>
</feature>
<dbReference type="SMART" id="SM00355">
    <property type="entry name" value="ZnF_C2H2"/>
    <property type="match status" value="4"/>
</dbReference>
<keyword evidence="10" id="KW-0805">Transcription regulation</keyword>
<evidence type="ECO:0000313" key="19">
    <source>
        <dbReference type="EMBL" id="KOM35721.1"/>
    </source>
</evidence>
<dbReference type="GO" id="GO:0009741">
    <property type="term" value="P:response to brassinosteroid"/>
    <property type="evidence" value="ECO:0007669"/>
    <property type="project" value="UniProtKB-ARBA"/>
</dbReference>
<dbReference type="AlphaFoldDB" id="A0A0L9TYY7"/>
<evidence type="ECO:0000256" key="14">
    <source>
        <dbReference type="ARBA" id="ARBA00051751"/>
    </source>
</evidence>
<dbReference type="InterPro" id="IPR013087">
    <property type="entry name" value="Znf_C2H2_type"/>
</dbReference>
<feature type="region of interest" description="Disordered" evidence="16">
    <location>
        <begin position="605"/>
        <end position="630"/>
    </location>
</feature>
<dbReference type="GO" id="GO:0040029">
    <property type="term" value="P:epigenetic regulation of gene expression"/>
    <property type="evidence" value="ECO:0007669"/>
    <property type="project" value="UniProtKB-ARBA"/>
</dbReference>
<feature type="compositionally biased region" description="Basic and acidic residues" evidence="16">
    <location>
        <begin position="616"/>
        <end position="627"/>
    </location>
</feature>
<keyword evidence="5" id="KW-0862">Zinc</keyword>
<dbReference type="FunFam" id="3.30.160.60:FF:000747">
    <property type="entry name" value="Probable lysine-specific demethylase ELF6"/>
    <property type="match status" value="1"/>
</dbReference>
<dbReference type="PANTHER" id="PTHR10694:SF45">
    <property type="entry name" value="LYSINE-SPECIFIC DEMETHYLASE ELF6"/>
    <property type="match status" value="1"/>
</dbReference>
<feature type="domain" description="C2H2-type" evidence="17">
    <location>
        <begin position="1121"/>
        <end position="1150"/>
    </location>
</feature>
<evidence type="ECO:0000256" key="12">
    <source>
        <dbReference type="ARBA" id="ARBA00023242"/>
    </source>
</evidence>
<dbReference type="PROSITE" id="PS00028">
    <property type="entry name" value="ZINC_FINGER_C2H2_1"/>
    <property type="match status" value="3"/>
</dbReference>
<feature type="domain" description="JmjC" evidence="18">
    <location>
        <begin position="121"/>
        <end position="290"/>
    </location>
</feature>
<reference evidence="20" key="1">
    <citation type="journal article" date="2015" name="Proc. Natl. Acad. Sci. U.S.A.">
        <title>Genome sequencing of adzuki bean (Vigna angularis) provides insight into high starch and low fat accumulation and domestication.</title>
        <authorList>
            <person name="Yang K."/>
            <person name="Tian Z."/>
            <person name="Chen C."/>
            <person name="Luo L."/>
            <person name="Zhao B."/>
            <person name="Wang Z."/>
            <person name="Yu L."/>
            <person name="Li Y."/>
            <person name="Sun Y."/>
            <person name="Li W."/>
            <person name="Chen Y."/>
            <person name="Li Y."/>
            <person name="Zhang Y."/>
            <person name="Ai D."/>
            <person name="Zhao J."/>
            <person name="Shang C."/>
            <person name="Ma Y."/>
            <person name="Wu B."/>
            <person name="Wang M."/>
            <person name="Gao L."/>
            <person name="Sun D."/>
            <person name="Zhang P."/>
            <person name="Guo F."/>
            <person name="Wang W."/>
            <person name="Li Y."/>
            <person name="Wang J."/>
            <person name="Varshney R.K."/>
            <person name="Wang J."/>
            <person name="Ling H.Q."/>
            <person name="Wan P."/>
        </authorList>
    </citation>
    <scope>NUCLEOTIDE SEQUENCE</scope>
    <source>
        <strain evidence="20">cv. Jingnong 6</strain>
    </source>
</reference>
<keyword evidence="4 15" id="KW-0863">Zinc-finger</keyword>
<dbReference type="GO" id="GO:2000028">
    <property type="term" value="P:regulation of photoperiodism, flowering"/>
    <property type="evidence" value="ECO:0007669"/>
    <property type="project" value="UniProtKB-ARBA"/>
</dbReference>
<evidence type="ECO:0000256" key="16">
    <source>
        <dbReference type="SAM" id="MobiDB-lite"/>
    </source>
</evidence>
<keyword evidence="11" id="KW-0804">Transcription</keyword>
<organism evidence="19 20">
    <name type="scientific">Phaseolus angularis</name>
    <name type="common">Azuki bean</name>
    <name type="synonym">Vigna angularis</name>
    <dbReference type="NCBI Taxonomy" id="3914"/>
    <lineage>
        <taxon>Eukaryota</taxon>
        <taxon>Viridiplantae</taxon>
        <taxon>Streptophyta</taxon>
        <taxon>Embryophyta</taxon>
        <taxon>Tracheophyta</taxon>
        <taxon>Spermatophyta</taxon>
        <taxon>Magnoliopsida</taxon>
        <taxon>eudicotyledons</taxon>
        <taxon>Gunneridae</taxon>
        <taxon>Pentapetalae</taxon>
        <taxon>rosids</taxon>
        <taxon>fabids</taxon>
        <taxon>Fabales</taxon>
        <taxon>Fabaceae</taxon>
        <taxon>Papilionoideae</taxon>
        <taxon>50 kb inversion clade</taxon>
        <taxon>NPAAA clade</taxon>
        <taxon>indigoferoid/millettioid clade</taxon>
        <taxon>Phaseoleae</taxon>
        <taxon>Vigna</taxon>
    </lineage>
</organism>
<evidence type="ECO:0000256" key="3">
    <source>
        <dbReference type="ARBA" id="ARBA00022737"/>
    </source>
</evidence>
<evidence type="ECO:0000256" key="10">
    <source>
        <dbReference type="ARBA" id="ARBA00023015"/>
    </source>
</evidence>
<dbReference type="SUPFAM" id="SSF57667">
    <property type="entry name" value="beta-beta-alpha zinc fingers"/>
    <property type="match status" value="2"/>
</dbReference>
<dbReference type="GO" id="GO:0010628">
    <property type="term" value="P:positive regulation of gene expression"/>
    <property type="evidence" value="ECO:0007669"/>
    <property type="project" value="UniProtKB-ARBA"/>
</dbReference>
<feature type="region of interest" description="Disordered" evidence="16">
    <location>
        <begin position="1020"/>
        <end position="1043"/>
    </location>
</feature>
<evidence type="ECO:0000256" key="6">
    <source>
        <dbReference type="ARBA" id="ARBA00022853"/>
    </source>
</evidence>
<protein>
    <recommendedName>
        <fullName evidence="21">JmjC domain-containing protein</fullName>
    </recommendedName>
</protein>
<dbReference type="GO" id="GO:0034647">
    <property type="term" value="F:histone H3K4me/H3K4me2/H3K4me3 demethylase activity"/>
    <property type="evidence" value="ECO:0007669"/>
    <property type="project" value="TreeGrafter"/>
</dbReference>
<evidence type="ECO:0000256" key="9">
    <source>
        <dbReference type="ARBA" id="ARBA00023004"/>
    </source>
</evidence>
<keyword evidence="9" id="KW-0408">Iron</keyword>
<dbReference type="GO" id="GO:0009826">
    <property type="term" value="P:unidimensional cell growth"/>
    <property type="evidence" value="ECO:0007669"/>
    <property type="project" value="UniProtKB-ARBA"/>
</dbReference>
<dbReference type="Gramene" id="KOM35721">
    <property type="protein sequence ID" value="KOM35721"/>
    <property type="gene ID" value="LR48_Vigan02g187100"/>
</dbReference>
<evidence type="ECO:0000256" key="8">
    <source>
        <dbReference type="ARBA" id="ARBA00023002"/>
    </source>
</evidence>
<dbReference type="SUPFAM" id="SSF51197">
    <property type="entry name" value="Clavaminate synthase-like"/>
    <property type="match status" value="1"/>
</dbReference>
<comment type="catalytic activity">
    <reaction evidence="13">
        <text>N(6),N(6)-dimethyl-L-lysyl(27)-[histone H3] + 2-oxoglutarate + O2 = N(6)-methyl-L-lysyl(27)-[histone H3] + formaldehyde + succinate + CO2</text>
        <dbReference type="Rhea" id="RHEA:60232"/>
        <dbReference type="Rhea" id="RHEA-COMP:15539"/>
        <dbReference type="Rhea" id="RHEA-COMP:15544"/>
        <dbReference type="ChEBI" id="CHEBI:15379"/>
        <dbReference type="ChEBI" id="CHEBI:16526"/>
        <dbReference type="ChEBI" id="CHEBI:16810"/>
        <dbReference type="ChEBI" id="CHEBI:16842"/>
        <dbReference type="ChEBI" id="CHEBI:30031"/>
        <dbReference type="ChEBI" id="CHEBI:61929"/>
        <dbReference type="ChEBI" id="CHEBI:61976"/>
    </reaction>
    <physiologicalReaction direction="left-to-right" evidence="13">
        <dbReference type="Rhea" id="RHEA:60233"/>
    </physiologicalReaction>
</comment>
<comment type="similarity">
    <text evidence="1">Belongs to the JHDM3 histone demethylase family.</text>
</comment>
<feature type="domain" description="C2H2-type" evidence="17">
    <location>
        <begin position="1151"/>
        <end position="1180"/>
    </location>
</feature>
<feature type="domain" description="C2H2-type" evidence="17">
    <location>
        <begin position="1181"/>
        <end position="1212"/>
    </location>
</feature>
<accession>A0A0L9TYY7</accession>
<dbReference type="GO" id="GO:0071558">
    <property type="term" value="F:histone H3K27me2/H3K27me3 demethylase activity"/>
    <property type="evidence" value="ECO:0007669"/>
    <property type="project" value="UniProtKB-ARBA"/>
</dbReference>